<dbReference type="RefSeq" id="WP_202972296.1">
    <property type="nucleotide sequence ID" value="NZ_CAAAIY010000022.1"/>
</dbReference>
<proteinExistence type="predicted"/>
<comment type="caution">
    <text evidence="1">The sequence shown here is derived from an EMBL/GenBank/DDBJ whole genome shotgun (WGS) entry which is preliminary data.</text>
</comment>
<dbReference type="SUPFAM" id="SSF143011">
    <property type="entry name" value="RelE-like"/>
    <property type="match status" value="1"/>
</dbReference>
<dbReference type="PATRIC" id="fig|447.4.peg.1955"/>
<sequence length="92" mass="10826">MSDIEIRQMPAFKRVYKKLPSSHKSIVNEAVCTIVNNPKVGEEKKGDLVGVYVYKFKMNHQQFLLAYEWDPTLRILLALGVHENFYRDLKRK</sequence>
<evidence type="ECO:0000313" key="2">
    <source>
        <dbReference type="Proteomes" id="UP000054695"/>
    </source>
</evidence>
<dbReference type="InterPro" id="IPR035093">
    <property type="entry name" value="RelE/ParE_toxin_dom_sf"/>
</dbReference>
<dbReference type="Pfam" id="PF15781">
    <property type="entry name" value="ParE-like_toxin"/>
    <property type="match status" value="1"/>
</dbReference>
<keyword evidence="2" id="KW-1185">Reference proteome</keyword>
<evidence type="ECO:0000313" key="1">
    <source>
        <dbReference type="EMBL" id="KTC73193.1"/>
    </source>
</evidence>
<reference evidence="1 2" key="1">
    <citation type="submission" date="2015-11" db="EMBL/GenBank/DDBJ databases">
        <title>Genomic analysis of 38 Legionella species identifies large and diverse effector repertoires.</title>
        <authorList>
            <person name="Burstein D."/>
            <person name="Amaro F."/>
            <person name="Zusman T."/>
            <person name="Lifshitz Z."/>
            <person name="Cohen O."/>
            <person name="Gilbert J.A."/>
            <person name="Pupko T."/>
            <person name="Shuman H.A."/>
            <person name="Segal G."/>
        </authorList>
    </citation>
    <scope>NUCLEOTIDE SEQUENCE [LARGE SCALE GENOMIC DNA]</scope>
    <source>
        <strain evidence="1 2">WIGA</strain>
    </source>
</reference>
<dbReference type="AlphaFoldDB" id="A0A0W0RQ73"/>
<dbReference type="EMBL" id="LNXU01000019">
    <property type="protein sequence ID" value="KTC73193.1"/>
    <property type="molecule type" value="Genomic_DNA"/>
</dbReference>
<protein>
    <recommendedName>
        <fullName evidence="3">Addiction module toxin RelE</fullName>
    </recommendedName>
</protein>
<organism evidence="1 2">
    <name type="scientific">Legionella bozemanae</name>
    <name type="common">Fluoribacter bozemanae</name>
    <dbReference type="NCBI Taxonomy" id="447"/>
    <lineage>
        <taxon>Bacteria</taxon>
        <taxon>Pseudomonadati</taxon>
        <taxon>Pseudomonadota</taxon>
        <taxon>Gammaproteobacteria</taxon>
        <taxon>Legionellales</taxon>
        <taxon>Legionellaceae</taxon>
        <taxon>Legionella</taxon>
    </lineage>
</organism>
<dbReference type="Proteomes" id="UP000054695">
    <property type="component" value="Unassembled WGS sequence"/>
</dbReference>
<dbReference type="InterPro" id="IPR031552">
    <property type="entry name" value="ParE-like_toxin"/>
</dbReference>
<accession>A0A0W0RQ73</accession>
<gene>
    <name evidence="1" type="ORF">Lboz_1839</name>
</gene>
<dbReference type="STRING" id="447.Lboz_1839"/>
<evidence type="ECO:0008006" key="3">
    <source>
        <dbReference type="Google" id="ProtNLM"/>
    </source>
</evidence>
<name>A0A0W0RQ73_LEGBO</name>